<dbReference type="Gramene" id="OIT30099">
    <property type="protein sequence ID" value="OIT30099"/>
    <property type="gene ID" value="A4A49_13833"/>
</dbReference>
<organism evidence="1 2">
    <name type="scientific">Nicotiana attenuata</name>
    <name type="common">Coyote tobacco</name>
    <dbReference type="NCBI Taxonomy" id="49451"/>
    <lineage>
        <taxon>Eukaryota</taxon>
        <taxon>Viridiplantae</taxon>
        <taxon>Streptophyta</taxon>
        <taxon>Embryophyta</taxon>
        <taxon>Tracheophyta</taxon>
        <taxon>Spermatophyta</taxon>
        <taxon>Magnoliopsida</taxon>
        <taxon>eudicotyledons</taxon>
        <taxon>Gunneridae</taxon>
        <taxon>Pentapetalae</taxon>
        <taxon>asterids</taxon>
        <taxon>lamiids</taxon>
        <taxon>Solanales</taxon>
        <taxon>Solanaceae</taxon>
        <taxon>Nicotianoideae</taxon>
        <taxon>Nicotianeae</taxon>
        <taxon>Nicotiana</taxon>
    </lineage>
</organism>
<dbReference type="EMBL" id="MJEQ01001601">
    <property type="protein sequence ID" value="OIT30099.1"/>
    <property type="molecule type" value="Genomic_DNA"/>
</dbReference>
<evidence type="ECO:0000313" key="2">
    <source>
        <dbReference type="Proteomes" id="UP000187609"/>
    </source>
</evidence>
<accession>A0A314KMS9</accession>
<name>A0A314KMS9_NICAT</name>
<gene>
    <name evidence="1" type="ORF">A4A49_13833</name>
</gene>
<proteinExistence type="predicted"/>
<comment type="caution">
    <text evidence="1">The sequence shown here is derived from an EMBL/GenBank/DDBJ whole genome shotgun (WGS) entry which is preliminary data.</text>
</comment>
<evidence type="ECO:0000313" key="1">
    <source>
        <dbReference type="EMBL" id="OIT30099.1"/>
    </source>
</evidence>
<sequence>MNYDLLDTLRKTYVDRISIQLLQVTTFIRQQFLDMYAAIKVRMLQFLKDKAGTSRREVSATIADVAHI</sequence>
<keyword evidence="2" id="KW-1185">Reference proteome</keyword>
<dbReference type="AlphaFoldDB" id="A0A314KMS9"/>
<protein>
    <submittedName>
        <fullName evidence="1">Uncharacterized protein</fullName>
    </submittedName>
</protein>
<dbReference type="Proteomes" id="UP000187609">
    <property type="component" value="Unassembled WGS sequence"/>
</dbReference>
<reference evidence="1" key="1">
    <citation type="submission" date="2016-11" db="EMBL/GenBank/DDBJ databases">
        <title>The genome of Nicotiana attenuata.</title>
        <authorList>
            <person name="Xu S."/>
            <person name="Brockmoeller T."/>
            <person name="Gaquerel E."/>
            <person name="Navarro A."/>
            <person name="Kuhl H."/>
            <person name="Gase K."/>
            <person name="Ling Z."/>
            <person name="Zhou W."/>
            <person name="Kreitzer C."/>
            <person name="Stanke M."/>
            <person name="Tang H."/>
            <person name="Lyons E."/>
            <person name="Pandey P."/>
            <person name="Pandey S.P."/>
            <person name="Timmermann B."/>
            <person name="Baldwin I.T."/>
        </authorList>
    </citation>
    <scope>NUCLEOTIDE SEQUENCE [LARGE SCALE GENOMIC DNA]</scope>
    <source>
        <strain evidence="1">UT</strain>
    </source>
</reference>